<evidence type="ECO:0000256" key="2">
    <source>
        <dbReference type="SAM" id="SignalP"/>
    </source>
</evidence>
<sequence length="113" mass="12172">MKIVLLLLLAVALLEHTAEALVRGEQRKEDQPRARELKGSMDSGGSGDDGDTGSDTDAIIDAITDAACFSAISTVQHLNSAPLLHGRIPIQQSVFPIGRSRSSQQMVFSHYKI</sequence>
<dbReference type="Proteomes" id="UP001153069">
    <property type="component" value="Unassembled WGS sequence"/>
</dbReference>
<evidence type="ECO:0000256" key="1">
    <source>
        <dbReference type="SAM" id="MobiDB-lite"/>
    </source>
</evidence>
<evidence type="ECO:0000313" key="4">
    <source>
        <dbReference type="Proteomes" id="UP001153069"/>
    </source>
</evidence>
<dbReference type="EMBL" id="CAICTM010001138">
    <property type="protein sequence ID" value="CAB9520845.1"/>
    <property type="molecule type" value="Genomic_DNA"/>
</dbReference>
<comment type="caution">
    <text evidence="3">The sequence shown here is derived from an EMBL/GenBank/DDBJ whole genome shotgun (WGS) entry which is preliminary data.</text>
</comment>
<name>A0A9N8EI68_9STRA</name>
<accession>A0A9N8EI68</accession>
<feature type="compositionally biased region" description="Basic and acidic residues" evidence="1">
    <location>
        <begin position="23"/>
        <end position="39"/>
    </location>
</feature>
<gene>
    <name evidence="3" type="ORF">SEMRO_1140_G245560.1</name>
</gene>
<reference evidence="3" key="1">
    <citation type="submission" date="2020-06" db="EMBL/GenBank/DDBJ databases">
        <authorList>
            <consortium name="Plant Systems Biology data submission"/>
        </authorList>
    </citation>
    <scope>NUCLEOTIDE SEQUENCE</scope>
    <source>
        <strain evidence="3">D6</strain>
    </source>
</reference>
<dbReference type="AlphaFoldDB" id="A0A9N8EI68"/>
<keyword evidence="2" id="KW-0732">Signal</keyword>
<protein>
    <submittedName>
        <fullName evidence="3">Uncharacterized protein</fullName>
    </submittedName>
</protein>
<feature type="signal peptide" evidence="2">
    <location>
        <begin position="1"/>
        <end position="20"/>
    </location>
</feature>
<evidence type="ECO:0000313" key="3">
    <source>
        <dbReference type="EMBL" id="CAB9520845.1"/>
    </source>
</evidence>
<feature type="chain" id="PRO_5040384299" evidence="2">
    <location>
        <begin position="21"/>
        <end position="113"/>
    </location>
</feature>
<organism evidence="3 4">
    <name type="scientific">Seminavis robusta</name>
    <dbReference type="NCBI Taxonomy" id="568900"/>
    <lineage>
        <taxon>Eukaryota</taxon>
        <taxon>Sar</taxon>
        <taxon>Stramenopiles</taxon>
        <taxon>Ochrophyta</taxon>
        <taxon>Bacillariophyta</taxon>
        <taxon>Bacillariophyceae</taxon>
        <taxon>Bacillariophycidae</taxon>
        <taxon>Naviculales</taxon>
        <taxon>Naviculaceae</taxon>
        <taxon>Seminavis</taxon>
    </lineage>
</organism>
<keyword evidence="4" id="KW-1185">Reference proteome</keyword>
<proteinExistence type="predicted"/>
<feature type="region of interest" description="Disordered" evidence="1">
    <location>
        <begin position="23"/>
        <end position="56"/>
    </location>
</feature>